<keyword evidence="6" id="KW-0328">Glycosyltransferase</keyword>
<evidence type="ECO:0000256" key="7">
    <source>
        <dbReference type="ARBA" id="ARBA00022679"/>
    </source>
</evidence>
<evidence type="ECO:0000256" key="3">
    <source>
        <dbReference type="ARBA" id="ARBA00007739"/>
    </source>
</evidence>
<evidence type="ECO:0000313" key="14">
    <source>
        <dbReference type="EMBL" id="RKH39668.1"/>
    </source>
</evidence>
<protein>
    <recommendedName>
        <fullName evidence="10">peptidoglycan glycosyltransferase</fullName>
        <ecNumber evidence="10">2.4.99.28</ecNumber>
    </recommendedName>
</protein>
<dbReference type="GO" id="GO:0009252">
    <property type="term" value="P:peptidoglycan biosynthetic process"/>
    <property type="evidence" value="ECO:0007669"/>
    <property type="project" value="UniProtKB-UniPathway"/>
</dbReference>
<dbReference type="EMBL" id="RAWG01000155">
    <property type="protein sequence ID" value="RKH39668.1"/>
    <property type="molecule type" value="Genomic_DNA"/>
</dbReference>
<evidence type="ECO:0000256" key="6">
    <source>
        <dbReference type="ARBA" id="ARBA00022676"/>
    </source>
</evidence>
<keyword evidence="5" id="KW-0645">Protease</keyword>
<keyword evidence="8" id="KW-0378">Hydrolase</keyword>
<evidence type="ECO:0000256" key="8">
    <source>
        <dbReference type="ARBA" id="ARBA00022801"/>
    </source>
</evidence>
<dbReference type="Gene3D" id="1.10.3810.10">
    <property type="entry name" value="Biosynthetic peptidoglycan transglycosylase-like"/>
    <property type="match status" value="1"/>
</dbReference>
<keyword evidence="15" id="KW-1185">Reference proteome</keyword>
<dbReference type="InterPro" id="IPR012338">
    <property type="entry name" value="Beta-lactam/transpept-like"/>
</dbReference>
<reference evidence="15" key="1">
    <citation type="submission" date="2018-09" db="EMBL/GenBank/DDBJ databases">
        <authorList>
            <person name="Livingstone P.G."/>
            <person name="Whitworth D.E."/>
        </authorList>
    </citation>
    <scope>NUCLEOTIDE SEQUENCE [LARGE SCALE GENOMIC DNA]</scope>
    <source>
        <strain evidence="15">CA040B</strain>
    </source>
</reference>
<keyword evidence="7" id="KW-0808">Transferase</keyword>
<keyword evidence="4" id="KW-0121">Carboxypeptidase</keyword>
<comment type="caution">
    <text evidence="14">The sequence shown here is derived from an EMBL/GenBank/DDBJ whole genome shotgun (WGS) entry which is preliminary data.</text>
</comment>
<evidence type="ECO:0000256" key="9">
    <source>
        <dbReference type="ARBA" id="ARBA00023268"/>
    </source>
</evidence>
<evidence type="ECO:0000256" key="1">
    <source>
        <dbReference type="ARBA" id="ARBA00004752"/>
    </source>
</evidence>
<accession>A0A3A8N5C8</accession>
<dbReference type="InterPro" id="IPR001460">
    <property type="entry name" value="PCN-bd_Tpept"/>
</dbReference>
<evidence type="ECO:0000256" key="2">
    <source>
        <dbReference type="ARBA" id="ARBA00007090"/>
    </source>
</evidence>
<dbReference type="InterPro" id="IPR001264">
    <property type="entry name" value="Glyco_trans_51"/>
</dbReference>
<dbReference type="SUPFAM" id="SSF53955">
    <property type="entry name" value="Lysozyme-like"/>
    <property type="match status" value="1"/>
</dbReference>
<comment type="catalytic activity">
    <reaction evidence="11">
        <text>[GlcNAc-(1-&gt;4)-Mur2Ac(oyl-L-Ala-gamma-D-Glu-L-Lys-D-Ala-D-Ala)](n)-di-trans,octa-cis-undecaprenyl diphosphate + beta-D-GlcNAc-(1-&gt;4)-Mur2Ac(oyl-L-Ala-gamma-D-Glu-L-Lys-D-Ala-D-Ala)-di-trans,octa-cis-undecaprenyl diphosphate = [GlcNAc-(1-&gt;4)-Mur2Ac(oyl-L-Ala-gamma-D-Glu-L-Lys-D-Ala-D-Ala)](n+1)-di-trans,octa-cis-undecaprenyl diphosphate + di-trans,octa-cis-undecaprenyl diphosphate + H(+)</text>
        <dbReference type="Rhea" id="RHEA:23708"/>
        <dbReference type="Rhea" id="RHEA-COMP:9602"/>
        <dbReference type="Rhea" id="RHEA-COMP:9603"/>
        <dbReference type="ChEBI" id="CHEBI:15378"/>
        <dbReference type="ChEBI" id="CHEBI:58405"/>
        <dbReference type="ChEBI" id="CHEBI:60033"/>
        <dbReference type="ChEBI" id="CHEBI:78435"/>
        <dbReference type="EC" id="2.4.99.28"/>
    </reaction>
</comment>
<dbReference type="InterPro" id="IPR023346">
    <property type="entry name" value="Lysozyme-like_dom_sf"/>
</dbReference>
<dbReference type="GO" id="GO:0004180">
    <property type="term" value="F:carboxypeptidase activity"/>
    <property type="evidence" value="ECO:0007669"/>
    <property type="project" value="UniProtKB-KW"/>
</dbReference>
<dbReference type="Pfam" id="PF00912">
    <property type="entry name" value="Transgly"/>
    <property type="match status" value="1"/>
</dbReference>
<dbReference type="InterPro" id="IPR036950">
    <property type="entry name" value="PBP_transglycosylase"/>
</dbReference>
<evidence type="ECO:0000259" key="12">
    <source>
        <dbReference type="Pfam" id="PF00905"/>
    </source>
</evidence>
<keyword evidence="9" id="KW-0511">Multifunctional enzyme</keyword>
<evidence type="ECO:0000256" key="11">
    <source>
        <dbReference type="ARBA" id="ARBA00049902"/>
    </source>
</evidence>
<dbReference type="UniPathway" id="UPA00219"/>
<dbReference type="PANTHER" id="PTHR32282">
    <property type="entry name" value="BINDING PROTEIN TRANSPEPTIDASE, PUTATIVE-RELATED"/>
    <property type="match status" value="1"/>
</dbReference>
<dbReference type="GO" id="GO:0006508">
    <property type="term" value="P:proteolysis"/>
    <property type="evidence" value="ECO:0007669"/>
    <property type="project" value="UniProtKB-KW"/>
</dbReference>
<evidence type="ECO:0000256" key="5">
    <source>
        <dbReference type="ARBA" id="ARBA00022670"/>
    </source>
</evidence>
<dbReference type="RefSeq" id="WP_208719229.1">
    <property type="nucleotide sequence ID" value="NZ_RAWG01000155.1"/>
</dbReference>
<feature type="non-terminal residue" evidence="14">
    <location>
        <position position="466"/>
    </location>
</feature>
<dbReference type="EC" id="2.4.99.28" evidence="10"/>
<organism evidence="14 15">
    <name type="scientific">Corallococcus sicarius</name>
    <dbReference type="NCBI Taxonomy" id="2316726"/>
    <lineage>
        <taxon>Bacteria</taxon>
        <taxon>Pseudomonadati</taxon>
        <taxon>Myxococcota</taxon>
        <taxon>Myxococcia</taxon>
        <taxon>Myxococcales</taxon>
        <taxon>Cystobacterineae</taxon>
        <taxon>Myxococcaceae</taxon>
        <taxon>Corallococcus</taxon>
    </lineage>
</organism>
<comment type="pathway">
    <text evidence="1">Cell wall biogenesis; peptidoglycan biosynthesis.</text>
</comment>
<dbReference type="PROSITE" id="PS51257">
    <property type="entry name" value="PROKAR_LIPOPROTEIN"/>
    <property type="match status" value="1"/>
</dbReference>
<sequence length="466" mass="49721">MGRFTLRGMARAVAVAAALVGLGCAGFIAMPLPGALLSREALSSLVITDRTGHALREVLSREDGRSVGLSGGTIPPLVRAAFIAAEDQRFTRHPGVDVVAVARAARDNVKAGRIVSGASTIPQQLARRLVPRERSWWGKAGEALWALRLTAHLSREQVLLEYLDRVPLGNSTFGVEAAARSYFGRSAQRLSAGQAALLAGMARSPARRDPYRRPDAALLGMRGVLARMVEEGFLTSEEARLAAQTPLDLVPPERSFEVPHLTTALLQRLPALGLDRATRIETTIDPALQASVEKAMVEELRGLEERGVGEAAAIVLDNATGEVLAYVGSSDFLDESKGGQNDGVRSLRQPGSALKPFAYGLALSKGFTPSSVLADVEVHLATPGGAYVPRNYDRRVHGPVRLRAALASSYNIPAVRVADALGPEQVLRVLREAGFESLKESASHYGVGIVLGNGDVTLRELARAYR</sequence>
<evidence type="ECO:0000259" key="13">
    <source>
        <dbReference type="Pfam" id="PF00912"/>
    </source>
</evidence>
<dbReference type="GO" id="GO:0008955">
    <property type="term" value="F:peptidoglycan glycosyltransferase activity"/>
    <property type="evidence" value="ECO:0007669"/>
    <property type="project" value="UniProtKB-EC"/>
</dbReference>
<proteinExistence type="inferred from homology"/>
<dbReference type="Pfam" id="PF00905">
    <property type="entry name" value="Transpeptidase"/>
    <property type="match status" value="1"/>
</dbReference>
<evidence type="ECO:0000256" key="4">
    <source>
        <dbReference type="ARBA" id="ARBA00022645"/>
    </source>
</evidence>
<comment type="similarity">
    <text evidence="2">In the C-terminal section; belongs to the transpeptidase family.</text>
</comment>
<dbReference type="Proteomes" id="UP000273405">
    <property type="component" value="Unassembled WGS sequence"/>
</dbReference>
<dbReference type="Gene3D" id="3.40.710.10">
    <property type="entry name" value="DD-peptidase/beta-lactamase superfamily"/>
    <property type="match status" value="1"/>
</dbReference>
<name>A0A3A8N5C8_9BACT</name>
<comment type="similarity">
    <text evidence="3">In the N-terminal section; belongs to the glycosyltransferase 51 family.</text>
</comment>
<dbReference type="GO" id="GO:0030288">
    <property type="term" value="C:outer membrane-bounded periplasmic space"/>
    <property type="evidence" value="ECO:0007669"/>
    <property type="project" value="TreeGrafter"/>
</dbReference>
<dbReference type="InterPro" id="IPR050396">
    <property type="entry name" value="Glycosyltr_51/Transpeptidase"/>
</dbReference>
<evidence type="ECO:0000256" key="10">
    <source>
        <dbReference type="ARBA" id="ARBA00044770"/>
    </source>
</evidence>
<dbReference type="GO" id="GO:0008658">
    <property type="term" value="F:penicillin binding"/>
    <property type="evidence" value="ECO:0007669"/>
    <property type="project" value="InterPro"/>
</dbReference>
<gene>
    <name evidence="14" type="ORF">D7X12_23000</name>
</gene>
<feature type="domain" description="Glycosyl transferase family 51" evidence="13">
    <location>
        <begin position="70"/>
        <end position="228"/>
    </location>
</feature>
<dbReference type="AlphaFoldDB" id="A0A3A8N5C8"/>
<dbReference type="SUPFAM" id="SSF56601">
    <property type="entry name" value="beta-lactamase/transpeptidase-like"/>
    <property type="match status" value="1"/>
</dbReference>
<feature type="domain" description="Penicillin-binding protein transpeptidase" evidence="12">
    <location>
        <begin position="312"/>
        <end position="437"/>
    </location>
</feature>
<evidence type="ECO:0000313" key="15">
    <source>
        <dbReference type="Proteomes" id="UP000273405"/>
    </source>
</evidence>
<dbReference type="PANTHER" id="PTHR32282:SF15">
    <property type="entry name" value="PENICILLIN-BINDING PROTEIN 1C"/>
    <property type="match status" value="1"/>
</dbReference>